<dbReference type="GO" id="GO:0009055">
    <property type="term" value="F:electron transfer activity"/>
    <property type="evidence" value="ECO:0007669"/>
    <property type="project" value="InterPro"/>
</dbReference>
<evidence type="ECO:0000313" key="3">
    <source>
        <dbReference type="Proteomes" id="UP000075502"/>
    </source>
</evidence>
<evidence type="ECO:0000313" key="2">
    <source>
        <dbReference type="EMBL" id="KYG07705.1"/>
    </source>
</evidence>
<gene>
    <name evidence="2" type="ORF">BE21_27910</name>
</gene>
<sequence length="642" mass="68949">MHSVLAILAAAGCAGEISGGAGGPGTEDDLAGIAGPPDPSALRPVSRIPRAIFGARNDAEHLTYPAATPSERRFLDPDDPDSPLHFFITIHTREEGVGPMFNQPRCLGCHMNSDDIERNQSEALGKLWSPPADLNFENTPASRAGRQGVTDYSEISRSQPPPTASFTLFGDFNVVTGTFDPLTQFGGPIQHVRAVPPCEIDSIPPESIDPNFAGGADPVTGISDLGFVRAVGERAAPPYIGRGLMEAVYAGDILANEDPEDLEGSTSSLPPSPDSRFCANDCISGRHNENRADRAFVGGDSEVRLARFGLRAAGPTLLQFDVGGTQGEIGLTSPFFPTEQPLNQENQGRGCDVVPDPELTAETVEDLRTLLRLLGIPDVASELLEPTPSTPLAADIQAGARLFGVDLEAFRSRMVPGMTPTNFGDPDADRGIAADRKLNCVGCHIPIMRTGRSPARVGGELLSNRWAPLFSDLLIHDMGKFPFVREEALRPAPYPGISRNLADFALPDQGRAMGNEWRTPPLMGIGKTGAPFLHDARVFLNVLRPAETVASYAGAVNERLVITNLEEALLAAVELHDLPAPPADAHGEPDDSLCPRPTLGIAEYDICRRSSPNRSEARNVMERWRRLSRAEQLQVVKFLEAL</sequence>
<accession>A0A150TSQ0</accession>
<dbReference type="InterPro" id="IPR051395">
    <property type="entry name" value="Cytochrome_c_Peroxidase/MauG"/>
</dbReference>
<dbReference type="PANTHER" id="PTHR30600">
    <property type="entry name" value="CYTOCHROME C PEROXIDASE-RELATED"/>
    <property type="match status" value="1"/>
</dbReference>
<feature type="region of interest" description="Disordered" evidence="1">
    <location>
        <begin position="20"/>
        <end position="43"/>
    </location>
</feature>
<dbReference type="PANTHER" id="PTHR30600:SF4">
    <property type="entry name" value="CYTOCHROME C DOMAIN-CONTAINING PROTEIN"/>
    <property type="match status" value="1"/>
</dbReference>
<dbReference type="GO" id="GO:0020037">
    <property type="term" value="F:heme binding"/>
    <property type="evidence" value="ECO:0007669"/>
    <property type="project" value="InterPro"/>
</dbReference>
<evidence type="ECO:0008006" key="4">
    <source>
        <dbReference type="Google" id="ProtNLM"/>
    </source>
</evidence>
<dbReference type="AlphaFoldDB" id="A0A150TSQ0"/>
<dbReference type="Pfam" id="PF06537">
    <property type="entry name" value="DHOR"/>
    <property type="match status" value="2"/>
</dbReference>
<comment type="caution">
    <text evidence="2">The sequence shown here is derived from an EMBL/GenBank/DDBJ whole genome shotgun (WGS) entry which is preliminary data.</text>
</comment>
<dbReference type="Gene3D" id="1.10.760.10">
    <property type="entry name" value="Cytochrome c-like domain"/>
    <property type="match status" value="1"/>
</dbReference>
<dbReference type="GO" id="GO:0004130">
    <property type="term" value="F:cytochrome-c peroxidase activity"/>
    <property type="evidence" value="ECO:0007669"/>
    <property type="project" value="TreeGrafter"/>
</dbReference>
<dbReference type="Proteomes" id="UP000075502">
    <property type="component" value="Unassembled WGS sequence"/>
</dbReference>
<organism evidence="2 3">
    <name type="scientific">Sorangium cellulosum</name>
    <name type="common">Polyangium cellulosum</name>
    <dbReference type="NCBI Taxonomy" id="56"/>
    <lineage>
        <taxon>Bacteria</taxon>
        <taxon>Pseudomonadati</taxon>
        <taxon>Myxococcota</taxon>
        <taxon>Polyangia</taxon>
        <taxon>Polyangiales</taxon>
        <taxon>Polyangiaceae</taxon>
        <taxon>Sorangium</taxon>
    </lineage>
</organism>
<reference evidence="2 3" key="1">
    <citation type="submission" date="2014-02" db="EMBL/GenBank/DDBJ databases">
        <title>The small core and large imbalanced accessory genome model reveals a collaborative survival strategy of Sorangium cellulosum strains in nature.</title>
        <authorList>
            <person name="Han K."/>
            <person name="Peng R."/>
            <person name="Blom J."/>
            <person name="Li Y.-Z."/>
        </authorList>
    </citation>
    <scope>NUCLEOTIDE SEQUENCE [LARGE SCALE GENOMIC DNA]</scope>
    <source>
        <strain evidence="2 3">So0007-03</strain>
    </source>
</reference>
<name>A0A150TSQ0_SORCE</name>
<protein>
    <recommendedName>
        <fullName evidence="4">Cytochrome c domain-containing protein</fullName>
    </recommendedName>
</protein>
<dbReference type="InterPro" id="IPR036909">
    <property type="entry name" value="Cyt_c-like_dom_sf"/>
</dbReference>
<proteinExistence type="predicted"/>
<evidence type="ECO:0000256" key="1">
    <source>
        <dbReference type="SAM" id="MobiDB-lite"/>
    </source>
</evidence>
<dbReference type="SUPFAM" id="SSF46626">
    <property type="entry name" value="Cytochrome c"/>
    <property type="match status" value="1"/>
</dbReference>
<dbReference type="InterPro" id="IPR010538">
    <property type="entry name" value="DHOR"/>
</dbReference>
<dbReference type="EMBL" id="JEME01001231">
    <property type="protein sequence ID" value="KYG07705.1"/>
    <property type="molecule type" value="Genomic_DNA"/>
</dbReference>